<protein>
    <recommendedName>
        <fullName evidence="1">BTB domain-containing protein</fullName>
    </recommendedName>
</protein>
<dbReference type="Pfam" id="PF00651">
    <property type="entry name" value="BTB"/>
    <property type="match status" value="1"/>
</dbReference>
<dbReference type="SUPFAM" id="SSF54695">
    <property type="entry name" value="POZ domain"/>
    <property type="match status" value="1"/>
</dbReference>
<gene>
    <name evidence="2" type="ORF">SCHPADRAFT_1001449</name>
</gene>
<dbReference type="PROSITE" id="PS50097">
    <property type="entry name" value="BTB"/>
    <property type="match status" value="1"/>
</dbReference>
<proteinExistence type="predicted"/>
<evidence type="ECO:0000259" key="1">
    <source>
        <dbReference type="PROSITE" id="PS50097"/>
    </source>
</evidence>
<feature type="domain" description="BTB" evidence="1">
    <location>
        <begin position="25"/>
        <end position="108"/>
    </location>
</feature>
<dbReference type="CDD" id="cd18186">
    <property type="entry name" value="BTB_POZ_ZBTB_KLHL-like"/>
    <property type="match status" value="1"/>
</dbReference>
<evidence type="ECO:0000313" key="3">
    <source>
        <dbReference type="Proteomes" id="UP000053477"/>
    </source>
</evidence>
<dbReference type="EMBL" id="KQ086123">
    <property type="protein sequence ID" value="KLO07743.1"/>
    <property type="molecule type" value="Genomic_DNA"/>
</dbReference>
<dbReference type="SMART" id="SM00225">
    <property type="entry name" value="BTB"/>
    <property type="match status" value="1"/>
</dbReference>
<accession>A0A0H2RDY0</accession>
<keyword evidence="3" id="KW-1185">Reference proteome</keyword>
<evidence type="ECO:0000313" key="2">
    <source>
        <dbReference type="EMBL" id="KLO07743.1"/>
    </source>
</evidence>
<dbReference type="AlphaFoldDB" id="A0A0H2RDY0"/>
<dbReference type="InParanoid" id="A0A0H2RDY0"/>
<dbReference type="Gene3D" id="3.30.710.10">
    <property type="entry name" value="Potassium Channel Kv1.1, Chain A"/>
    <property type="match status" value="1"/>
</dbReference>
<dbReference type="InterPro" id="IPR000210">
    <property type="entry name" value="BTB/POZ_dom"/>
</dbReference>
<dbReference type="InterPro" id="IPR011333">
    <property type="entry name" value="SKP1/BTB/POZ_sf"/>
</dbReference>
<sequence length="336" mass="38218">MNVDAQHEGPSRIPRPHDTLWFFDGNIVLVTDTYLFKVHKSLLALHSSVFKDMFDVVGADRTNAEERVGGDHQEMYEGIPSVKLVGDKGEDVSHLLRTIYERRYFDPNNDKTPIEVITALLTLSTKYDFKDIRKDLVVQLSRLYPTTLKEYDAISEAPDSMAFGEYDDARSAILLKAAFSANIEFLLPVLFLAGSDIATDAIFDLDLTPDCARTLIRGRMLLDIELSKLISDLPEDLFKIQELKGKREIECCLMKKPCLSTARFIHLSKLINTIFVRTNGKLLVEDHLSEVCGGCKSAVEKWIDDKRERIWDDIPASFELSEWSVLRNNLQELVES</sequence>
<dbReference type="OrthoDB" id="2799068at2759"/>
<organism evidence="2 3">
    <name type="scientific">Schizopora paradoxa</name>
    <dbReference type="NCBI Taxonomy" id="27342"/>
    <lineage>
        <taxon>Eukaryota</taxon>
        <taxon>Fungi</taxon>
        <taxon>Dikarya</taxon>
        <taxon>Basidiomycota</taxon>
        <taxon>Agaricomycotina</taxon>
        <taxon>Agaricomycetes</taxon>
        <taxon>Hymenochaetales</taxon>
        <taxon>Schizoporaceae</taxon>
        <taxon>Schizopora</taxon>
    </lineage>
</organism>
<name>A0A0H2RDY0_9AGAM</name>
<reference evidence="2 3" key="1">
    <citation type="submission" date="2015-04" db="EMBL/GenBank/DDBJ databases">
        <title>Complete genome sequence of Schizopora paradoxa KUC8140, a cosmopolitan wood degrader in East Asia.</title>
        <authorList>
            <consortium name="DOE Joint Genome Institute"/>
            <person name="Min B."/>
            <person name="Park H."/>
            <person name="Jang Y."/>
            <person name="Kim J.-J."/>
            <person name="Kim K.H."/>
            <person name="Pangilinan J."/>
            <person name="Lipzen A."/>
            <person name="Riley R."/>
            <person name="Grigoriev I.V."/>
            <person name="Spatafora J.W."/>
            <person name="Choi I.-G."/>
        </authorList>
    </citation>
    <scope>NUCLEOTIDE SEQUENCE [LARGE SCALE GENOMIC DNA]</scope>
    <source>
        <strain evidence="2 3">KUC8140</strain>
    </source>
</reference>
<dbReference type="Proteomes" id="UP000053477">
    <property type="component" value="Unassembled WGS sequence"/>
</dbReference>